<dbReference type="InterPro" id="IPR002142">
    <property type="entry name" value="Peptidase_S49"/>
</dbReference>
<evidence type="ECO:0000256" key="6">
    <source>
        <dbReference type="ARBA" id="ARBA00023136"/>
    </source>
</evidence>
<dbReference type="EMBL" id="JBHSYQ010000015">
    <property type="protein sequence ID" value="MFC6999094.1"/>
    <property type="molecule type" value="Genomic_DNA"/>
</dbReference>
<dbReference type="RefSeq" id="WP_066616827.1">
    <property type="nucleotide sequence ID" value="NZ_JBHSYQ010000015.1"/>
</dbReference>
<dbReference type="PIRSF" id="PIRSF001217">
    <property type="entry name" value="Protease_4_SppA"/>
    <property type="match status" value="1"/>
</dbReference>
<protein>
    <submittedName>
        <fullName evidence="8">Signal peptide peptidase SppA</fullName>
        <ecNumber evidence="8">3.4.21.-</ecNumber>
    </submittedName>
</protein>
<dbReference type="PANTHER" id="PTHR33209">
    <property type="entry name" value="PROTEASE 4"/>
    <property type="match status" value="1"/>
</dbReference>
<keyword evidence="9" id="KW-1185">Reference proteome</keyword>
<dbReference type="SUPFAM" id="SSF52096">
    <property type="entry name" value="ClpP/crotonase"/>
    <property type="match status" value="2"/>
</dbReference>
<dbReference type="NCBIfam" id="TIGR00706">
    <property type="entry name" value="SppA_dom"/>
    <property type="match status" value="1"/>
</dbReference>
<dbReference type="CDD" id="cd07018">
    <property type="entry name" value="S49_SppA_67K_type"/>
    <property type="match status" value="1"/>
</dbReference>
<feature type="domain" description="Peptidase S49" evidence="7">
    <location>
        <begin position="370"/>
        <end position="522"/>
    </location>
</feature>
<dbReference type="InterPro" id="IPR047217">
    <property type="entry name" value="S49_SppA_67K_type_N"/>
</dbReference>
<evidence type="ECO:0000256" key="4">
    <source>
        <dbReference type="ARBA" id="ARBA00022801"/>
    </source>
</evidence>
<dbReference type="PANTHER" id="PTHR33209:SF1">
    <property type="entry name" value="PEPTIDASE S49 DOMAIN-CONTAINING PROTEIN"/>
    <property type="match status" value="1"/>
</dbReference>
<dbReference type="GO" id="GO:0016787">
    <property type="term" value="F:hydrolase activity"/>
    <property type="evidence" value="ECO:0007669"/>
    <property type="project" value="UniProtKB-KW"/>
</dbReference>
<evidence type="ECO:0000256" key="2">
    <source>
        <dbReference type="ARBA" id="ARBA00008683"/>
    </source>
</evidence>
<gene>
    <name evidence="8" type="primary">sppA</name>
    <name evidence="8" type="ORF">ACFQHR_15775</name>
</gene>
<keyword evidence="3" id="KW-0645">Protease</keyword>
<dbReference type="InterPro" id="IPR004634">
    <property type="entry name" value="Pept_S49_pIV"/>
</dbReference>
<comment type="subcellular location">
    <subcellularLocation>
        <location evidence="1">Membrane</location>
    </subcellularLocation>
</comment>
<dbReference type="InterPro" id="IPR004635">
    <property type="entry name" value="Pept_S49_SppA"/>
</dbReference>
<dbReference type="Gene3D" id="3.90.226.10">
    <property type="entry name" value="2-enoyl-CoA Hydratase, Chain A, domain 1"/>
    <property type="match status" value="3"/>
</dbReference>
<dbReference type="Gene3D" id="6.20.330.10">
    <property type="match status" value="1"/>
</dbReference>
<evidence type="ECO:0000256" key="3">
    <source>
        <dbReference type="ARBA" id="ARBA00022670"/>
    </source>
</evidence>
<comment type="similarity">
    <text evidence="2">Belongs to the peptidase S49 family.</text>
</comment>
<dbReference type="Pfam" id="PF01343">
    <property type="entry name" value="Peptidase_S49"/>
    <property type="match status" value="2"/>
</dbReference>
<keyword evidence="6" id="KW-0472">Membrane</keyword>
<keyword evidence="5" id="KW-0720">Serine protease</keyword>
<evidence type="ECO:0000313" key="8">
    <source>
        <dbReference type="EMBL" id="MFC6999094.1"/>
    </source>
</evidence>
<evidence type="ECO:0000256" key="1">
    <source>
        <dbReference type="ARBA" id="ARBA00004370"/>
    </source>
</evidence>
<feature type="domain" description="Peptidase S49" evidence="7">
    <location>
        <begin position="123"/>
        <end position="276"/>
    </location>
</feature>
<sequence length="588" mass="65095">MLQFLKYVLATIIGLFLFMFLGFLVLMGIAAAASDDTVTIDEGSVLEIKLTKPVVERSPKSPFADLGLGDVLGETGIGLDEIKASIRKAKTDDNIKGIFLNLDLLQAGMASVEEMRNALLDFKKSKKFVVAYSELSTEKAFYLASVADRFYLNPSGTIEFNGLSTEVMFFKGTLEKLDIKPYIFKVGEYKSAVEPFIRENMSEASKEQTRSFLNSINNYMLQNLAKSVKKDFATLKNISDSMLVHNAEDAKRLGLVTHLGYFDEATAYMKAKAGVKKDKELKMVNLGTYKKVADTKKEEGSSSNRIAVIYATGEITGGKGDEGSIGSESMSEAIRKARLDKKVKAVVIRINSPGGSSLASDVIWREVMLTKKVKPVIASMSDVAASGGYYIAMAADTIVAHPNSITGSIGVFGMMANLEDFLKNKLGITTDRVKTGHFSDIPTITRPMTEYEKRHIQLEVERIYEDFTSKAAKARNMSHAQLKEIASGRVWSGIEAKERGLVDVLGGMEEAIAIAAKKAKLKEGDYRLRTLPAQKSFFESFFSDAETQMRMHSLQQELGDMLPYYLQLQKVQQMQGVQARMPFELEIY</sequence>
<reference evidence="9" key="1">
    <citation type="journal article" date="2019" name="Int. J. Syst. Evol. Microbiol.">
        <title>The Global Catalogue of Microorganisms (GCM) 10K type strain sequencing project: providing services to taxonomists for standard genome sequencing and annotation.</title>
        <authorList>
            <consortium name="The Broad Institute Genomics Platform"/>
            <consortium name="The Broad Institute Genome Sequencing Center for Infectious Disease"/>
            <person name="Wu L."/>
            <person name="Ma J."/>
        </authorList>
    </citation>
    <scope>NUCLEOTIDE SEQUENCE [LARGE SCALE GENOMIC DNA]</scope>
    <source>
        <strain evidence="9">CGMCC 4.7393</strain>
    </source>
</reference>
<organism evidence="8 9">
    <name type="scientific">Rufibacter roseus</name>
    <dbReference type="NCBI Taxonomy" id="1567108"/>
    <lineage>
        <taxon>Bacteria</taxon>
        <taxon>Pseudomonadati</taxon>
        <taxon>Bacteroidota</taxon>
        <taxon>Cytophagia</taxon>
        <taxon>Cytophagales</taxon>
        <taxon>Hymenobacteraceae</taxon>
        <taxon>Rufibacter</taxon>
    </lineage>
</organism>
<evidence type="ECO:0000259" key="7">
    <source>
        <dbReference type="Pfam" id="PF01343"/>
    </source>
</evidence>
<dbReference type="InterPro" id="IPR047272">
    <property type="entry name" value="S49_SppA_C"/>
</dbReference>
<dbReference type="NCBIfam" id="TIGR00705">
    <property type="entry name" value="SppA_67K"/>
    <property type="match status" value="1"/>
</dbReference>
<comment type="caution">
    <text evidence="8">The sequence shown here is derived from an EMBL/GenBank/DDBJ whole genome shotgun (WGS) entry which is preliminary data.</text>
</comment>
<dbReference type="Proteomes" id="UP001596405">
    <property type="component" value="Unassembled WGS sequence"/>
</dbReference>
<name>A0ABW2DMW2_9BACT</name>
<dbReference type="InterPro" id="IPR029045">
    <property type="entry name" value="ClpP/crotonase-like_dom_sf"/>
</dbReference>
<evidence type="ECO:0000256" key="5">
    <source>
        <dbReference type="ARBA" id="ARBA00022825"/>
    </source>
</evidence>
<evidence type="ECO:0000313" key="9">
    <source>
        <dbReference type="Proteomes" id="UP001596405"/>
    </source>
</evidence>
<dbReference type="CDD" id="cd07023">
    <property type="entry name" value="S49_Sppa_N_C"/>
    <property type="match status" value="1"/>
</dbReference>
<keyword evidence="4 8" id="KW-0378">Hydrolase</keyword>
<dbReference type="EC" id="3.4.21.-" evidence="8"/>
<accession>A0ABW2DMW2</accession>
<proteinExistence type="inferred from homology"/>